<dbReference type="RefSeq" id="WP_109533025.1">
    <property type="nucleotide sequence ID" value="NZ_CAXQCA010000039.1"/>
</dbReference>
<reference evidence="3 4" key="1">
    <citation type="submission" date="2018-05" db="EMBL/GenBank/DDBJ databases">
        <title>Pararhodobacter marina sp. nov., isolated from deep-sea water of the Indian Ocean.</title>
        <authorList>
            <person name="Lai Q.Sr."/>
            <person name="Liu X."/>
            <person name="Shao Z."/>
        </authorList>
    </citation>
    <scope>NUCLEOTIDE SEQUENCE [LARGE SCALE GENOMIC DNA]</scope>
    <source>
        <strain evidence="3 4">CIC4N-9</strain>
    </source>
</reference>
<dbReference type="AlphaFoldDB" id="A0A2U2CAQ7"/>
<protein>
    <submittedName>
        <fullName evidence="3">YafY family transcriptional regulator</fullName>
    </submittedName>
</protein>
<dbReference type="PANTHER" id="PTHR34580">
    <property type="match status" value="1"/>
</dbReference>
<dbReference type="InterPro" id="IPR013196">
    <property type="entry name" value="HTH_11"/>
</dbReference>
<dbReference type="Gene3D" id="1.10.10.10">
    <property type="entry name" value="Winged helix-like DNA-binding domain superfamily/Winged helix DNA-binding domain"/>
    <property type="match status" value="1"/>
</dbReference>
<dbReference type="OrthoDB" id="9807255at2"/>
<keyword evidence="4" id="KW-1185">Reference proteome</keyword>
<evidence type="ECO:0000259" key="2">
    <source>
        <dbReference type="Pfam" id="PF13280"/>
    </source>
</evidence>
<dbReference type="InterPro" id="IPR026881">
    <property type="entry name" value="WYL_dom"/>
</dbReference>
<organism evidence="3 4">
    <name type="scientific">Pararhodobacter marinus</name>
    <dbReference type="NCBI Taxonomy" id="2184063"/>
    <lineage>
        <taxon>Bacteria</taxon>
        <taxon>Pseudomonadati</taxon>
        <taxon>Pseudomonadota</taxon>
        <taxon>Alphaproteobacteria</taxon>
        <taxon>Rhodobacterales</taxon>
        <taxon>Paracoccaceae</taxon>
        <taxon>Pararhodobacter</taxon>
    </lineage>
</organism>
<dbReference type="InterPro" id="IPR036388">
    <property type="entry name" value="WH-like_DNA-bd_sf"/>
</dbReference>
<dbReference type="Pfam" id="PF08279">
    <property type="entry name" value="HTH_11"/>
    <property type="match status" value="1"/>
</dbReference>
<sequence>MRPADRLFQIIQILRRSTQPVTAARIAEELEVSRRTVYRDISVLIGQRVPIVGEAGYGFLLDADYGMPPLMLTPDEIEAVVLGAQWVAGRGDPTLARAARDLISKVMMVVPETLRPFIVEPSVGTPPPRVQPFEPIDPAVLRQAIRDGRKLHLRYRSAEGQETERKVWPVILGYGEASRVIVAWCELRNDFRYFLTARVVSGTVLAEANGLRQGELHKRWMAWRAAGG</sequence>
<evidence type="ECO:0000313" key="3">
    <source>
        <dbReference type="EMBL" id="PWE28976.1"/>
    </source>
</evidence>
<feature type="domain" description="WYL" evidence="2">
    <location>
        <begin position="140"/>
        <end position="200"/>
    </location>
</feature>
<name>A0A2U2CAQ7_9RHOB</name>
<evidence type="ECO:0000259" key="1">
    <source>
        <dbReference type="Pfam" id="PF08279"/>
    </source>
</evidence>
<dbReference type="Proteomes" id="UP000244940">
    <property type="component" value="Unassembled WGS sequence"/>
</dbReference>
<feature type="domain" description="Helix-turn-helix type 11" evidence="1">
    <location>
        <begin position="6"/>
        <end position="59"/>
    </location>
</feature>
<dbReference type="GeneID" id="94365055"/>
<evidence type="ECO:0000313" key="4">
    <source>
        <dbReference type="Proteomes" id="UP000244940"/>
    </source>
</evidence>
<dbReference type="Pfam" id="PF13280">
    <property type="entry name" value="WYL"/>
    <property type="match status" value="1"/>
</dbReference>
<gene>
    <name evidence="3" type="ORF">C4N9_09150</name>
</gene>
<dbReference type="PROSITE" id="PS52050">
    <property type="entry name" value="WYL"/>
    <property type="match status" value="1"/>
</dbReference>
<dbReference type="EMBL" id="QEYD01000005">
    <property type="protein sequence ID" value="PWE28976.1"/>
    <property type="molecule type" value="Genomic_DNA"/>
</dbReference>
<proteinExistence type="predicted"/>
<dbReference type="SUPFAM" id="SSF46785">
    <property type="entry name" value="Winged helix' DNA-binding domain"/>
    <property type="match status" value="1"/>
</dbReference>
<accession>A0A2U2CAQ7</accession>
<dbReference type="PANTHER" id="PTHR34580:SF3">
    <property type="entry name" value="PROTEIN PAFB"/>
    <property type="match status" value="1"/>
</dbReference>
<comment type="caution">
    <text evidence="3">The sequence shown here is derived from an EMBL/GenBank/DDBJ whole genome shotgun (WGS) entry which is preliminary data.</text>
</comment>
<dbReference type="InterPro" id="IPR036390">
    <property type="entry name" value="WH_DNA-bd_sf"/>
</dbReference>
<dbReference type="InterPro" id="IPR051534">
    <property type="entry name" value="CBASS_pafABC_assoc_protein"/>
</dbReference>